<proteinExistence type="predicted"/>
<dbReference type="AlphaFoldDB" id="A0A521D8E5"/>
<dbReference type="EMBL" id="FXTA01000003">
    <property type="protein sequence ID" value="SMO67963.1"/>
    <property type="molecule type" value="Genomic_DNA"/>
</dbReference>
<dbReference type="Proteomes" id="UP000317289">
    <property type="component" value="Unassembled WGS sequence"/>
</dbReference>
<dbReference type="EMBL" id="WKKG01000014">
    <property type="protein sequence ID" value="MRX70387.1"/>
    <property type="molecule type" value="Genomic_DNA"/>
</dbReference>
<accession>A0A521D8E5</accession>
<dbReference type="OrthoDB" id="1375819at2"/>
<evidence type="ECO:0000313" key="2">
    <source>
        <dbReference type="EMBL" id="SMO67963.1"/>
    </source>
</evidence>
<dbReference type="RefSeq" id="WP_142450737.1">
    <property type="nucleotide sequence ID" value="NZ_FXTA01000003.1"/>
</dbReference>
<gene>
    <name evidence="1" type="ORF">GJU42_20615</name>
    <name evidence="2" type="ORF">SAMN06265349_1035</name>
</gene>
<sequence>MKKESVLVRDNKGSFLKMFKRSFKDEFDFFESPFLLQDENKSRDFDRSIFVVYDKFEMIEYLKLDIKVSSILVCLFNRQLYGSLSFLEEINSLILMDDTKTRIEIVKELKTHLKSKPGNKTQIIKKSLPNAPFLHTEFHNFYKALFFLM</sequence>
<keyword evidence="4" id="KW-1185">Reference proteome</keyword>
<reference evidence="2 3" key="1">
    <citation type="submission" date="2017-05" db="EMBL/GenBank/DDBJ databases">
        <authorList>
            <person name="Varghese N."/>
            <person name="Submissions S."/>
        </authorList>
    </citation>
    <scope>NUCLEOTIDE SEQUENCE [LARGE SCALE GENOMIC DNA]</scope>
    <source>
        <strain evidence="2 3">DSM 19382</strain>
    </source>
</reference>
<organism evidence="2 3">
    <name type="scientific">Flavobacterium resistens</name>
    <dbReference type="NCBI Taxonomy" id="443612"/>
    <lineage>
        <taxon>Bacteria</taxon>
        <taxon>Pseudomonadati</taxon>
        <taxon>Bacteroidota</taxon>
        <taxon>Flavobacteriia</taxon>
        <taxon>Flavobacteriales</taxon>
        <taxon>Flavobacteriaceae</taxon>
        <taxon>Flavobacterium</taxon>
    </lineage>
</organism>
<evidence type="ECO:0000313" key="4">
    <source>
        <dbReference type="Proteomes" id="UP000468990"/>
    </source>
</evidence>
<reference evidence="1 4" key="2">
    <citation type="submission" date="2019-11" db="EMBL/GenBank/DDBJ databases">
        <title>Flavobacterium resistens genome.</title>
        <authorList>
            <person name="Wilson V.M."/>
            <person name="Newman J.D."/>
        </authorList>
    </citation>
    <scope>NUCLEOTIDE SEQUENCE [LARGE SCALE GENOMIC DNA]</scope>
    <source>
        <strain evidence="1 4">DSM 19382</strain>
    </source>
</reference>
<evidence type="ECO:0000313" key="3">
    <source>
        <dbReference type="Proteomes" id="UP000317289"/>
    </source>
</evidence>
<dbReference type="Proteomes" id="UP000468990">
    <property type="component" value="Unassembled WGS sequence"/>
</dbReference>
<name>A0A521D8E5_9FLAO</name>
<evidence type="ECO:0000313" key="1">
    <source>
        <dbReference type="EMBL" id="MRX70387.1"/>
    </source>
</evidence>
<protein>
    <submittedName>
        <fullName evidence="2">Uncharacterized protein</fullName>
    </submittedName>
</protein>